<organism evidence="2 3">
    <name type="scientific">Serpentinimonas raichei</name>
    <dbReference type="NCBI Taxonomy" id="1458425"/>
    <lineage>
        <taxon>Bacteria</taxon>
        <taxon>Pseudomonadati</taxon>
        <taxon>Pseudomonadota</taxon>
        <taxon>Betaproteobacteria</taxon>
        <taxon>Burkholderiales</taxon>
        <taxon>Comamonadaceae</taxon>
        <taxon>Serpentinimonas</taxon>
    </lineage>
</organism>
<dbReference type="InterPro" id="IPR005883">
    <property type="entry name" value="PilM"/>
</dbReference>
<dbReference type="Gene3D" id="3.30.1490.300">
    <property type="match status" value="1"/>
</dbReference>
<dbReference type="KEGG" id="cbaa:SRAA_0269"/>
<keyword evidence="3" id="KW-1185">Reference proteome</keyword>
<dbReference type="STRING" id="1458425.SRAA_0269"/>
<feature type="domain" description="SHS2" evidence="1">
    <location>
        <begin position="1"/>
        <end position="169"/>
    </location>
</feature>
<dbReference type="EMBL" id="AP014568">
    <property type="protein sequence ID" value="BAO80123.1"/>
    <property type="molecule type" value="Genomic_DNA"/>
</dbReference>
<protein>
    <submittedName>
        <fullName evidence="2">Tfp pilus assembly protein, ATPase PilM</fullName>
    </submittedName>
</protein>
<dbReference type="HOGENOM" id="CLU_050686_1_0_4"/>
<name>A0A060NKV6_9BURK</name>
<dbReference type="PANTHER" id="PTHR32432">
    <property type="entry name" value="CELL DIVISION PROTEIN FTSA-RELATED"/>
    <property type="match status" value="1"/>
</dbReference>
<dbReference type="NCBIfam" id="TIGR01175">
    <property type="entry name" value="pilM"/>
    <property type="match status" value="1"/>
</dbReference>
<gene>
    <name evidence="2" type="ORF">SRAA_0269</name>
</gene>
<accession>A0A060NKV6</accession>
<evidence type="ECO:0000259" key="1">
    <source>
        <dbReference type="SMART" id="SM00842"/>
    </source>
</evidence>
<evidence type="ECO:0000313" key="3">
    <source>
        <dbReference type="Proteomes" id="UP000067461"/>
    </source>
</evidence>
<dbReference type="CDD" id="cd24049">
    <property type="entry name" value="ASKHA_NBD_PilM"/>
    <property type="match status" value="1"/>
</dbReference>
<sequence length="345" mass="37315">MLGIDVSTTSLKLVELQRDHSGQWELLHCAMEPLEPGWIKDGNIEQFDELSGALKRLVKKTGSKTRNVALALPSSAVITKKINLPAGLSEAELELQVESEAAQYIPFPLAEVSLDFCVVGPAPNLPDFVEVLLVASRKEKVSDRQGLAEAAGLQPVVLDVESFASRLAAARVIEALPNRGRNMLIALFELGSKNSALQVIRNEEMIYERDQNFGGSQLTALVARHYSLSLEEAENKKRSGTLGPDYREAVLAPYLSHLGQDIGRALQFFFTSTPHNKVDHVLLSGGAAALPGLEVAVMNQTSFPCKVVNPFEGMVMSASVASIKGLDSGTSFLVATGLAMRRYSL</sequence>
<dbReference type="PIRSF" id="PIRSF019169">
    <property type="entry name" value="PilM"/>
    <property type="match status" value="1"/>
</dbReference>
<dbReference type="Proteomes" id="UP000067461">
    <property type="component" value="Chromosome"/>
</dbReference>
<dbReference type="InterPro" id="IPR003494">
    <property type="entry name" value="SHS2_FtsA"/>
</dbReference>
<dbReference type="GO" id="GO:0051301">
    <property type="term" value="P:cell division"/>
    <property type="evidence" value="ECO:0007669"/>
    <property type="project" value="InterPro"/>
</dbReference>
<dbReference type="AlphaFoldDB" id="A0A060NKV6"/>
<dbReference type="InterPro" id="IPR043129">
    <property type="entry name" value="ATPase_NBD"/>
</dbReference>
<dbReference type="SUPFAM" id="SSF53067">
    <property type="entry name" value="Actin-like ATPase domain"/>
    <property type="match status" value="2"/>
</dbReference>
<reference evidence="2 3" key="1">
    <citation type="journal article" date="2014" name="Nat. Commun.">
        <title>Physiological and genomic features of highly alkaliphilic hydrogen-utilizing Betaproteobacteria from a continental serpentinizing site.</title>
        <authorList>
            <person name="Suzuki S."/>
            <person name="Kuenen J.G."/>
            <person name="Schipper K."/>
            <person name="van der Velde S."/>
            <person name="Ishii S."/>
            <person name="Wu A."/>
            <person name="Sorokin D.Y."/>
            <person name="Tenney A."/>
            <person name="Meng X.Y."/>
            <person name="Morrill P.L."/>
            <person name="Kamagata Y."/>
            <person name="Muyzer G."/>
            <person name="Nealson K.H."/>
        </authorList>
    </citation>
    <scope>NUCLEOTIDE SEQUENCE [LARGE SCALE GENOMIC DNA]</scope>
    <source>
        <strain evidence="2 3">A1</strain>
    </source>
</reference>
<dbReference type="PANTHER" id="PTHR32432:SF3">
    <property type="entry name" value="ETHANOLAMINE UTILIZATION PROTEIN EUTJ"/>
    <property type="match status" value="1"/>
</dbReference>
<dbReference type="Pfam" id="PF11104">
    <property type="entry name" value="PilM_2"/>
    <property type="match status" value="1"/>
</dbReference>
<evidence type="ECO:0000313" key="2">
    <source>
        <dbReference type="EMBL" id="BAO80123.1"/>
    </source>
</evidence>
<dbReference type="Gene3D" id="3.30.420.40">
    <property type="match status" value="2"/>
</dbReference>
<dbReference type="InterPro" id="IPR050696">
    <property type="entry name" value="FtsA/MreB"/>
</dbReference>
<dbReference type="SMART" id="SM00842">
    <property type="entry name" value="FtsA"/>
    <property type="match status" value="1"/>
</dbReference>
<proteinExistence type="predicted"/>